<feature type="transmembrane region" description="Helical" evidence="6">
    <location>
        <begin position="36"/>
        <end position="54"/>
    </location>
</feature>
<proteinExistence type="predicted"/>
<evidence type="ECO:0000256" key="5">
    <source>
        <dbReference type="ARBA" id="ARBA00023136"/>
    </source>
</evidence>
<dbReference type="AlphaFoldDB" id="A0A9X3MPL3"/>
<name>A0A9X3MPL3_9ACTN</name>
<evidence type="ECO:0000256" key="1">
    <source>
        <dbReference type="ARBA" id="ARBA00004651"/>
    </source>
</evidence>
<gene>
    <name evidence="8" type="ORF">OM076_01460</name>
</gene>
<evidence type="ECO:0000256" key="4">
    <source>
        <dbReference type="ARBA" id="ARBA00022989"/>
    </source>
</evidence>
<evidence type="ECO:0000256" key="6">
    <source>
        <dbReference type="SAM" id="Phobius"/>
    </source>
</evidence>
<keyword evidence="5 6" id="KW-0472">Membrane</keyword>
<dbReference type="GO" id="GO:0005886">
    <property type="term" value="C:plasma membrane"/>
    <property type="evidence" value="ECO:0007669"/>
    <property type="project" value="UniProtKB-SubCell"/>
</dbReference>
<keyword evidence="3 6" id="KW-0812">Transmembrane</keyword>
<keyword evidence="4 6" id="KW-1133">Transmembrane helix</keyword>
<comment type="subcellular location">
    <subcellularLocation>
        <location evidence="1">Cell membrane</location>
        <topology evidence="1">Multi-pass membrane protein</topology>
    </subcellularLocation>
</comment>
<sequence length="86" mass="9559">MTLFWLVVIPIVCVVVALTLYDIFRHHLGGWGTAGWCLLVVILPMIGSIIWWAARKPMPGDVDAAYVAEAEIRAQNQRSPVDRTGL</sequence>
<reference evidence="8" key="1">
    <citation type="submission" date="2022-10" db="EMBL/GenBank/DDBJ databases">
        <title>The WGS of Solirubrobacter ginsenosidimutans DSM 21036.</title>
        <authorList>
            <person name="Jiang Z."/>
        </authorList>
    </citation>
    <scope>NUCLEOTIDE SEQUENCE</scope>
    <source>
        <strain evidence="8">DSM 21036</strain>
    </source>
</reference>
<evidence type="ECO:0000256" key="3">
    <source>
        <dbReference type="ARBA" id="ARBA00022692"/>
    </source>
</evidence>
<evidence type="ECO:0000313" key="8">
    <source>
        <dbReference type="EMBL" id="MDA0158915.1"/>
    </source>
</evidence>
<evidence type="ECO:0000259" key="7">
    <source>
        <dbReference type="Pfam" id="PF13396"/>
    </source>
</evidence>
<feature type="transmembrane region" description="Helical" evidence="6">
    <location>
        <begin position="6"/>
        <end position="24"/>
    </location>
</feature>
<dbReference type="Pfam" id="PF13396">
    <property type="entry name" value="PLDc_N"/>
    <property type="match status" value="1"/>
</dbReference>
<keyword evidence="9" id="KW-1185">Reference proteome</keyword>
<evidence type="ECO:0000313" key="9">
    <source>
        <dbReference type="Proteomes" id="UP001149140"/>
    </source>
</evidence>
<dbReference type="EMBL" id="JAPDOD010000001">
    <property type="protein sequence ID" value="MDA0158915.1"/>
    <property type="molecule type" value="Genomic_DNA"/>
</dbReference>
<comment type="caution">
    <text evidence="8">The sequence shown here is derived from an EMBL/GenBank/DDBJ whole genome shotgun (WGS) entry which is preliminary data.</text>
</comment>
<dbReference type="InterPro" id="IPR027379">
    <property type="entry name" value="CLS_N"/>
</dbReference>
<evidence type="ECO:0000256" key="2">
    <source>
        <dbReference type="ARBA" id="ARBA00022475"/>
    </source>
</evidence>
<organism evidence="8 9">
    <name type="scientific">Solirubrobacter ginsenosidimutans</name>
    <dbReference type="NCBI Taxonomy" id="490573"/>
    <lineage>
        <taxon>Bacteria</taxon>
        <taxon>Bacillati</taxon>
        <taxon>Actinomycetota</taxon>
        <taxon>Thermoleophilia</taxon>
        <taxon>Solirubrobacterales</taxon>
        <taxon>Solirubrobacteraceae</taxon>
        <taxon>Solirubrobacter</taxon>
    </lineage>
</organism>
<dbReference type="Proteomes" id="UP001149140">
    <property type="component" value="Unassembled WGS sequence"/>
</dbReference>
<feature type="domain" description="Cardiolipin synthase N-terminal" evidence="7">
    <location>
        <begin position="15"/>
        <end position="55"/>
    </location>
</feature>
<keyword evidence="2" id="KW-1003">Cell membrane</keyword>
<protein>
    <recommendedName>
        <fullName evidence="7">Cardiolipin synthase N-terminal domain-containing protein</fullName>
    </recommendedName>
</protein>
<accession>A0A9X3MPL3</accession>